<dbReference type="eggNOG" id="ENOG502QQUV">
    <property type="taxonomic scope" value="Eukaryota"/>
</dbReference>
<organism evidence="1 2">
    <name type="scientific">Solanum tuberosum</name>
    <name type="common">Potato</name>
    <dbReference type="NCBI Taxonomy" id="4113"/>
    <lineage>
        <taxon>Eukaryota</taxon>
        <taxon>Viridiplantae</taxon>
        <taxon>Streptophyta</taxon>
        <taxon>Embryophyta</taxon>
        <taxon>Tracheophyta</taxon>
        <taxon>Spermatophyta</taxon>
        <taxon>Magnoliopsida</taxon>
        <taxon>eudicotyledons</taxon>
        <taxon>Gunneridae</taxon>
        <taxon>Pentapetalae</taxon>
        <taxon>asterids</taxon>
        <taxon>lamiids</taxon>
        <taxon>Solanales</taxon>
        <taxon>Solanaceae</taxon>
        <taxon>Solanoideae</taxon>
        <taxon>Solaneae</taxon>
        <taxon>Solanum</taxon>
    </lineage>
</organism>
<dbReference type="EnsemblPlants" id="PGSC0003DMT400094670">
    <property type="protein sequence ID" value="PGSC0003DMT400094670"/>
    <property type="gene ID" value="PGSC0003DMG400044241"/>
</dbReference>
<accession>M1DUM1</accession>
<evidence type="ECO:0000313" key="1">
    <source>
        <dbReference type="EnsemblPlants" id="PGSC0003DMT400094670"/>
    </source>
</evidence>
<protein>
    <submittedName>
        <fullName evidence="1">Transcription factor hy5</fullName>
    </submittedName>
</protein>
<dbReference type="AlphaFoldDB" id="M1DUM1"/>
<dbReference type="OMA" id="SFCARDI"/>
<evidence type="ECO:0000313" key="2">
    <source>
        <dbReference type="Proteomes" id="UP000011115"/>
    </source>
</evidence>
<proteinExistence type="predicted"/>
<dbReference type="PaxDb" id="4113-PGSC0003DMT400094670"/>
<reference evidence="2" key="1">
    <citation type="journal article" date="2011" name="Nature">
        <title>Genome sequence and analysis of the tuber crop potato.</title>
        <authorList>
            <consortium name="The Potato Genome Sequencing Consortium"/>
        </authorList>
    </citation>
    <scope>NUCLEOTIDE SEQUENCE [LARGE SCALE GENOMIC DNA]</scope>
    <source>
        <strain evidence="2">cv. DM1-3 516 R44</strain>
    </source>
</reference>
<reference evidence="1" key="2">
    <citation type="submission" date="2015-06" db="UniProtKB">
        <authorList>
            <consortium name="EnsemblPlants"/>
        </authorList>
    </citation>
    <scope>IDENTIFICATION</scope>
    <source>
        <strain evidence="1">DM1-3 516 R44</strain>
    </source>
</reference>
<keyword evidence="2" id="KW-1185">Reference proteome</keyword>
<dbReference type="PANTHER" id="PTHR37616">
    <property type="entry name" value="BZIP TRANSCRIPTION FACTOR 60-LIKE"/>
    <property type="match status" value="1"/>
</dbReference>
<dbReference type="HOGENOM" id="CLU_141303_0_0_1"/>
<dbReference type="STRING" id="4113.M1DUM1"/>
<dbReference type="Proteomes" id="UP000011115">
    <property type="component" value="Unassembled WGS sequence"/>
</dbReference>
<name>M1DUM1_SOLTU</name>
<dbReference type="InParanoid" id="M1DUM1"/>
<dbReference type="Gramene" id="PGSC0003DMT400094670">
    <property type="protein sequence ID" value="PGSC0003DMT400094670"/>
    <property type="gene ID" value="PGSC0003DMG400044241"/>
</dbReference>
<sequence>MAFHRSADKKNREAGLAVPGDLAPAIPGIHPHLYRSPAMGQSILGSDEKGNAKSTMQEWYLEGLAGTNGKQENFSKNKSLSSMVVYVLVDGNGIIGPKSTSRIFVVVLIDSVKYVTYSCMLPFK</sequence>
<dbReference type="PANTHER" id="PTHR37616:SF3">
    <property type="entry name" value="BZIP DOMAIN-CONTAINING PROTEIN"/>
    <property type="match status" value="1"/>
</dbReference>